<dbReference type="Gene3D" id="2.40.50.180">
    <property type="entry name" value="CheA-289, Domain 4"/>
    <property type="match status" value="1"/>
</dbReference>
<dbReference type="SMART" id="SM00260">
    <property type="entry name" value="CheW"/>
    <property type="match status" value="1"/>
</dbReference>
<evidence type="ECO:0000313" key="3">
    <source>
        <dbReference type="Proteomes" id="UP000007037"/>
    </source>
</evidence>
<dbReference type="Gene3D" id="2.30.30.40">
    <property type="entry name" value="SH3 Domains"/>
    <property type="match status" value="1"/>
</dbReference>
<dbReference type="SUPFAM" id="SSF50341">
    <property type="entry name" value="CheW-like"/>
    <property type="match status" value="1"/>
</dbReference>
<dbReference type="EMBL" id="AE016823">
    <property type="protein sequence ID" value="AAS71022.1"/>
    <property type="molecule type" value="Genomic_DNA"/>
</dbReference>
<feature type="domain" description="CheW-like" evidence="1">
    <location>
        <begin position="35"/>
        <end position="175"/>
    </location>
</feature>
<dbReference type="PANTHER" id="PTHR22617:SF23">
    <property type="entry name" value="CHEMOTAXIS PROTEIN CHEW"/>
    <property type="match status" value="1"/>
</dbReference>
<dbReference type="Proteomes" id="UP000007037">
    <property type="component" value="Chromosome I"/>
</dbReference>
<dbReference type="GO" id="GO:0005829">
    <property type="term" value="C:cytosol"/>
    <property type="evidence" value="ECO:0007669"/>
    <property type="project" value="TreeGrafter"/>
</dbReference>
<dbReference type="PROSITE" id="PS50851">
    <property type="entry name" value="CHEW"/>
    <property type="match status" value="1"/>
</dbReference>
<gene>
    <name evidence="2" type="ordered locus">LIC_12457</name>
</gene>
<dbReference type="Pfam" id="PF01584">
    <property type="entry name" value="CheW"/>
    <property type="match status" value="1"/>
</dbReference>
<dbReference type="GO" id="GO:0007165">
    <property type="term" value="P:signal transduction"/>
    <property type="evidence" value="ECO:0007669"/>
    <property type="project" value="InterPro"/>
</dbReference>
<dbReference type="HOGENOM" id="CLU_048995_1_2_12"/>
<dbReference type="PANTHER" id="PTHR22617">
    <property type="entry name" value="CHEMOTAXIS SENSOR HISTIDINE KINASE-RELATED"/>
    <property type="match status" value="1"/>
</dbReference>
<reference evidence="2 3" key="1">
    <citation type="journal article" date="2004" name="J. Bacteriol.">
        <title>Comparative genomics of two Leptospira interrogans serovars reveals novel insights into physiology and pathogenesis.</title>
        <authorList>
            <person name="Nascimento A.L."/>
            <person name="Ko A.I."/>
            <person name="Martins E.A."/>
            <person name="Monteiro-Vitorello C.B."/>
            <person name="Ho P.L."/>
            <person name="Haake D.A."/>
            <person name="Verjovski-Almeida S."/>
            <person name="Hartskeerl R.A."/>
            <person name="Marques M.V."/>
            <person name="Oliveira M.C."/>
            <person name="Menck C.F."/>
            <person name="Leite L.C."/>
            <person name="Carrer H."/>
            <person name="Coutinho L.L."/>
            <person name="Degrave W.M."/>
            <person name="Dellagostin O.A."/>
            <person name="El-Dorry H."/>
            <person name="Ferro E.S."/>
            <person name="Ferro M.I."/>
            <person name="Furlan L.R."/>
            <person name="Gamberini M."/>
            <person name="Giglioti E.A."/>
            <person name="Goes-Neto A."/>
            <person name="Goldman G.H."/>
            <person name="Goldman M.H."/>
            <person name="Harakava R."/>
            <person name="Jeronimo S.M."/>
            <person name="Junqueira-De-Azevedo I.L."/>
            <person name="Kimura E.T."/>
            <person name="Kuramae E.E."/>
            <person name="Lemos E.G."/>
            <person name="Lemos M.V."/>
            <person name="Marino C.L."/>
            <person name="Nunes L.R."/>
            <person name="De Oliveira R.C."/>
            <person name="Pereira G.G."/>
            <person name="Reis M.S."/>
            <person name="Schriefer A."/>
            <person name="Siqueira W.J."/>
            <person name="Sommer P."/>
            <person name="Tsai S.M."/>
            <person name="Simpson A.J."/>
            <person name="Ferro J.A."/>
            <person name="Camargo L.E."/>
            <person name="Kitajima J.P."/>
            <person name="Setubal J.C."/>
            <person name="Van Sluys M.A."/>
        </authorList>
    </citation>
    <scope>NUCLEOTIDE SEQUENCE [LARGE SCALE GENOMIC DNA]</scope>
    <source>
        <strain evidence="2 3">Fiocruz L1-130</strain>
    </source>
</reference>
<evidence type="ECO:0000313" key="2">
    <source>
        <dbReference type="EMBL" id="AAS71022.1"/>
    </source>
</evidence>
<dbReference type="InterPro" id="IPR036061">
    <property type="entry name" value="CheW-like_dom_sf"/>
</dbReference>
<dbReference type="GO" id="GO:0006935">
    <property type="term" value="P:chemotaxis"/>
    <property type="evidence" value="ECO:0007669"/>
    <property type="project" value="InterPro"/>
</dbReference>
<name>Q72PL4_LEPIC</name>
<dbReference type="InterPro" id="IPR039315">
    <property type="entry name" value="CheW"/>
</dbReference>
<dbReference type="InterPro" id="IPR002545">
    <property type="entry name" value="CheW-lke_dom"/>
</dbReference>
<dbReference type="KEGG" id="lic:LIC_12457"/>
<organism evidence="2 3">
    <name type="scientific">Leptospira interrogans serogroup Icterohaemorrhagiae serovar copenhageni (strain Fiocruz L1-130)</name>
    <dbReference type="NCBI Taxonomy" id="267671"/>
    <lineage>
        <taxon>Bacteria</taxon>
        <taxon>Pseudomonadati</taxon>
        <taxon>Spirochaetota</taxon>
        <taxon>Spirochaetia</taxon>
        <taxon>Leptospirales</taxon>
        <taxon>Leptospiraceae</taxon>
        <taxon>Leptospira</taxon>
    </lineage>
</organism>
<dbReference type="AlphaFoldDB" id="Q72PL4"/>
<evidence type="ECO:0000259" key="1">
    <source>
        <dbReference type="PROSITE" id="PS50851"/>
    </source>
</evidence>
<protein>
    <submittedName>
        <fullName evidence="2">Chemotaxis protein</fullName>
    </submittedName>
</protein>
<accession>Q72PL4</accession>
<sequence>MILDFYGEPLGNIMTSFDNRQYLESLEADKTTESQKEYLTFNVEEEIFGIDILKIHEILKPVPITRIPNGDDYILGVINLRGEIIPILDLKQVFGIGYSDIMPSTRIIVVVHEDKRAGILVDTVRQVVKIQFDKVSKATDDLSLNYSSLIESVSQADETLILNLNLSVLINFEQEVI</sequence>
<proteinExistence type="predicted"/>